<feature type="compositionally biased region" description="Low complexity" evidence="1">
    <location>
        <begin position="376"/>
        <end position="386"/>
    </location>
</feature>
<feature type="region of interest" description="Disordered" evidence="1">
    <location>
        <begin position="375"/>
        <end position="403"/>
    </location>
</feature>
<gene>
    <name evidence="2" type="ORF">HJG60_010730</name>
</gene>
<reference evidence="2 3" key="1">
    <citation type="journal article" date="2020" name="Nature">
        <title>Six reference-quality genomes reveal evolution of bat adaptations.</title>
        <authorList>
            <person name="Jebb D."/>
            <person name="Huang Z."/>
            <person name="Pippel M."/>
            <person name="Hughes G.M."/>
            <person name="Lavrichenko K."/>
            <person name="Devanna P."/>
            <person name="Winkler S."/>
            <person name="Jermiin L.S."/>
            <person name="Skirmuntt E.C."/>
            <person name="Katzourakis A."/>
            <person name="Burkitt-Gray L."/>
            <person name="Ray D.A."/>
            <person name="Sullivan K.A.M."/>
            <person name="Roscito J.G."/>
            <person name="Kirilenko B.M."/>
            <person name="Davalos L.M."/>
            <person name="Corthals A.P."/>
            <person name="Power M.L."/>
            <person name="Jones G."/>
            <person name="Ransome R.D."/>
            <person name="Dechmann D.K.N."/>
            <person name="Locatelli A.G."/>
            <person name="Puechmaille S.J."/>
            <person name="Fedrigo O."/>
            <person name="Jarvis E.D."/>
            <person name="Hiller M."/>
            <person name="Vernes S.C."/>
            <person name="Myers E.W."/>
            <person name="Teeling E.C."/>
        </authorList>
    </citation>
    <scope>NUCLEOTIDE SEQUENCE [LARGE SCALE GENOMIC DNA]</scope>
    <source>
        <strain evidence="2">Bat1K_MPI-CBG_1</strain>
    </source>
</reference>
<accession>A0A834ALX5</accession>
<feature type="region of interest" description="Disordered" evidence="1">
    <location>
        <begin position="1"/>
        <end position="101"/>
    </location>
</feature>
<evidence type="ECO:0000313" key="2">
    <source>
        <dbReference type="EMBL" id="KAF6114804.1"/>
    </source>
</evidence>
<organism evidence="2 3">
    <name type="scientific">Phyllostomus discolor</name>
    <name type="common">pale spear-nosed bat</name>
    <dbReference type="NCBI Taxonomy" id="89673"/>
    <lineage>
        <taxon>Eukaryota</taxon>
        <taxon>Metazoa</taxon>
        <taxon>Chordata</taxon>
        <taxon>Craniata</taxon>
        <taxon>Vertebrata</taxon>
        <taxon>Euteleostomi</taxon>
        <taxon>Mammalia</taxon>
        <taxon>Eutheria</taxon>
        <taxon>Laurasiatheria</taxon>
        <taxon>Chiroptera</taxon>
        <taxon>Yangochiroptera</taxon>
        <taxon>Phyllostomidae</taxon>
        <taxon>Phyllostominae</taxon>
        <taxon>Phyllostomus</taxon>
    </lineage>
</organism>
<evidence type="ECO:0000313" key="3">
    <source>
        <dbReference type="Proteomes" id="UP000664940"/>
    </source>
</evidence>
<dbReference type="Proteomes" id="UP000664940">
    <property type="component" value="Unassembled WGS sequence"/>
</dbReference>
<proteinExistence type="predicted"/>
<feature type="compositionally biased region" description="Gly residues" evidence="1">
    <location>
        <begin position="1"/>
        <end position="12"/>
    </location>
</feature>
<evidence type="ECO:0000256" key="1">
    <source>
        <dbReference type="SAM" id="MobiDB-lite"/>
    </source>
</evidence>
<dbReference type="EMBL" id="JABVXQ010000004">
    <property type="protein sequence ID" value="KAF6114804.1"/>
    <property type="molecule type" value="Genomic_DNA"/>
</dbReference>
<comment type="caution">
    <text evidence="2">The sequence shown here is derived from an EMBL/GenBank/DDBJ whole genome shotgun (WGS) entry which is preliminary data.</text>
</comment>
<feature type="region of interest" description="Disordered" evidence="1">
    <location>
        <begin position="226"/>
        <end position="261"/>
    </location>
</feature>
<feature type="region of interest" description="Disordered" evidence="1">
    <location>
        <begin position="302"/>
        <end position="321"/>
    </location>
</feature>
<protein>
    <submittedName>
        <fullName evidence="2">Uncharacterized protein</fullName>
    </submittedName>
</protein>
<sequence length="439" mass="46137">MGPGQGVAGNQGGPPCTLPEPRSGESLPAPSGARGLSGADVAATTDRAPFPRKTPTLPLGWEPTPHVPSRGTLGRVWSPGSSRENVPRSRQCHHAGQCGTRQGLRDAGFRLSWGPPSQVGAGVCELCPGGWAGGWKVPAMPRTARLGMHLGPDDTALGWPQWGQFYSVALFRFVSEPERRQMCLWLWEQVTEDPPGPLAALTGSTPRHPGRTCGLTLRWADASAGLGDPQAWGLPRGPRGSGTRLERRGTKPPTGRESPAPCTLTGLNHSVQLPLPGALFSGGTGGIRPSPWGAALPLPRFSQQLEGLPGPSPRQPQRLRDTGLHRGTWSFLPGLPGQPPPGLPVSHRFPPAAVQVRRGRCLPLEVTRALPCCLDVGQQGPDTGTPPGRGPGPEVPASLGSSEAAAQPVCPYKAWGMCVGTSGKGSSEPYRSLEINTYK</sequence>
<name>A0A834ALX5_9CHIR</name>
<dbReference type="AlphaFoldDB" id="A0A834ALX5"/>